<name>A0A6A0A1S6_HAELA</name>
<dbReference type="InterPro" id="IPR015797">
    <property type="entry name" value="NUDIX_hydrolase-like_dom_sf"/>
</dbReference>
<reference evidence="2 3" key="1">
    <citation type="submission" date="2020-02" db="EMBL/GenBank/DDBJ databases">
        <title>Draft genome sequence of Haematococcus lacustris strain NIES-144.</title>
        <authorList>
            <person name="Morimoto D."/>
            <person name="Nakagawa S."/>
            <person name="Yoshida T."/>
            <person name="Sawayama S."/>
        </authorList>
    </citation>
    <scope>NUCLEOTIDE SEQUENCE [LARGE SCALE GENOMIC DNA]</scope>
    <source>
        <strain evidence="2 3">NIES-144</strain>
    </source>
</reference>
<proteinExistence type="predicted"/>
<accession>A0A6A0A1S6</accession>
<sequence length="148" mass="15686">IQRSYLLVQRPESGLLAGLWEFPGVVLAGQEAEPTLSQRQQALDSYLDSLCHGSDGKVTKASSDADAAPPWQTNLVERITVRVADIRELEAKLRGTTRAQGSAPACDGSSNADVGGGGEGLSTGPRNIFQLACGEPELVKRLGRKKAQ</sequence>
<evidence type="ECO:0000256" key="1">
    <source>
        <dbReference type="SAM" id="MobiDB-lite"/>
    </source>
</evidence>
<feature type="non-terminal residue" evidence="2">
    <location>
        <position position="148"/>
    </location>
</feature>
<evidence type="ECO:0000313" key="3">
    <source>
        <dbReference type="Proteomes" id="UP000485058"/>
    </source>
</evidence>
<dbReference type="EMBL" id="BLLF01002922">
    <property type="protein sequence ID" value="GFH25796.1"/>
    <property type="molecule type" value="Genomic_DNA"/>
</dbReference>
<dbReference type="Proteomes" id="UP000485058">
    <property type="component" value="Unassembled WGS sequence"/>
</dbReference>
<feature type="region of interest" description="Disordered" evidence="1">
    <location>
        <begin position="95"/>
        <end position="121"/>
    </location>
</feature>
<gene>
    <name evidence="2" type="ORF">HaLaN_23822</name>
</gene>
<protein>
    <submittedName>
        <fullName evidence="2">Adenine DNA glycosylase</fullName>
    </submittedName>
</protein>
<dbReference type="AlphaFoldDB" id="A0A6A0A1S6"/>
<organism evidence="2 3">
    <name type="scientific">Haematococcus lacustris</name>
    <name type="common">Green alga</name>
    <name type="synonym">Haematococcus pluvialis</name>
    <dbReference type="NCBI Taxonomy" id="44745"/>
    <lineage>
        <taxon>Eukaryota</taxon>
        <taxon>Viridiplantae</taxon>
        <taxon>Chlorophyta</taxon>
        <taxon>core chlorophytes</taxon>
        <taxon>Chlorophyceae</taxon>
        <taxon>CS clade</taxon>
        <taxon>Chlamydomonadales</taxon>
        <taxon>Haematococcaceae</taxon>
        <taxon>Haematococcus</taxon>
    </lineage>
</organism>
<feature type="non-terminal residue" evidence="2">
    <location>
        <position position="1"/>
    </location>
</feature>
<comment type="caution">
    <text evidence="2">The sequence shown here is derived from an EMBL/GenBank/DDBJ whole genome shotgun (WGS) entry which is preliminary data.</text>
</comment>
<evidence type="ECO:0000313" key="2">
    <source>
        <dbReference type="EMBL" id="GFH25796.1"/>
    </source>
</evidence>
<dbReference type="SUPFAM" id="SSF55811">
    <property type="entry name" value="Nudix"/>
    <property type="match status" value="1"/>
</dbReference>
<dbReference type="Gene3D" id="3.90.79.10">
    <property type="entry name" value="Nucleoside Triphosphate Pyrophosphohydrolase"/>
    <property type="match status" value="1"/>
</dbReference>
<keyword evidence="3" id="KW-1185">Reference proteome</keyword>